<evidence type="ECO:0000313" key="5">
    <source>
        <dbReference type="Proteomes" id="UP000472355"/>
    </source>
</evidence>
<gene>
    <name evidence="1" type="ORF">EXM65_12430</name>
    <name evidence="2" type="ORF">FC774_12240</name>
    <name evidence="3" type="ORF">FDB51_16730</name>
    <name evidence="4" type="ORF">FDG31_09730</name>
</gene>
<name>A0A0C2NUL9_CLOBO</name>
<evidence type="ECO:0000313" key="2">
    <source>
        <dbReference type="EMBL" id="NFF88633.1"/>
    </source>
</evidence>
<evidence type="ECO:0000313" key="8">
    <source>
        <dbReference type="Proteomes" id="UP000486903"/>
    </source>
</evidence>
<dbReference type="Pfam" id="PF07892">
    <property type="entry name" value="DUF1667"/>
    <property type="match status" value="1"/>
</dbReference>
<dbReference type="InterPro" id="IPR012460">
    <property type="entry name" value="DUF1667"/>
</dbReference>
<dbReference type="Gene3D" id="3.10.530.10">
    <property type="entry name" value="CPE0013-like"/>
    <property type="match status" value="1"/>
</dbReference>
<evidence type="ECO:0000313" key="4">
    <source>
        <dbReference type="EMBL" id="NFV26447.1"/>
    </source>
</evidence>
<organism evidence="1 5">
    <name type="scientific">Clostridium botulinum</name>
    <dbReference type="NCBI Taxonomy" id="1491"/>
    <lineage>
        <taxon>Bacteria</taxon>
        <taxon>Bacillati</taxon>
        <taxon>Bacillota</taxon>
        <taxon>Clostridia</taxon>
        <taxon>Eubacteriales</taxon>
        <taxon>Clostridiaceae</taxon>
        <taxon>Clostridium</taxon>
    </lineage>
</organism>
<sequence length="78" mass="8776">MSSKDIFTSLVRVKGSPNHKVVSVKSNNPIEKELWREFSKVLSRIYVSAPINIGDIICKNIMNTGIDIVCTKKIDNNK</sequence>
<dbReference type="Proteomes" id="UP000476820">
    <property type="component" value="Unassembled WGS sequence"/>
</dbReference>
<dbReference type="AlphaFoldDB" id="A0A0C2NUL9"/>
<evidence type="ECO:0000313" key="3">
    <source>
        <dbReference type="EMBL" id="NFN36716.1"/>
    </source>
</evidence>
<dbReference type="PANTHER" id="PTHR39450:SF1">
    <property type="entry name" value="DUF1667 DOMAIN-CONTAINING PROTEIN"/>
    <property type="match status" value="1"/>
</dbReference>
<evidence type="ECO:0000313" key="1">
    <source>
        <dbReference type="EMBL" id="NFA43358.1"/>
    </source>
</evidence>
<dbReference type="EMBL" id="SXFB01000005">
    <property type="protein sequence ID" value="NFV26447.1"/>
    <property type="molecule type" value="Genomic_DNA"/>
</dbReference>
<dbReference type="OrthoDB" id="1916594at2"/>
<protein>
    <submittedName>
        <fullName evidence="1">DUF1667 domain-containing protein</fullName>
    </submittedName>
</protein>
<dbReference type="Proteomes" id="UP000472355">
    <property type="component" value="Unassembled WGS sequence"/>
</dbReference>
<evidence type="ECO:0000313" key="6">
    <source>
        <dbReference type="Proteomes" id="UP000473681"/>
    </source>
</evidence>
<dbReference type="SUPFAM" id="SSF160148">
    <property type="entry name" value="CPE0013-like"/>
    <property type="match status" value="1"/>
</dbReference>
<dbReference type="RefSeq" id="WP_003374637.1">
    <property type="nucleotide sequence ID" value="NZ_CP010520.1"/>
</dbReference>
<comment type="caution">
    <text evidence="1">The sequence shown here is derived from an EMBL/GenBank/DDBJ whole genome shotgun (WGS) entry which is preliminary data.</text>
</comment>
<accession>A0A0C2NUL9</accession>
<reference evidence="6 7" key="2">
    <citation type="submission" date="2019-04" db="EMBL/GenBank/DDBJ databases">
        <title>Genome sequencing of Clostridium botulinum Groups I-IV and Clostridium butyricum.</title>
        <authorList>
            <person name="Brunt J."/>
            <person name="Van Vliet A.H.M."/>
            <person name="Stringer S.C."/>
            <person name="Carter A.T."/>
            <person name="Peck M.W."/>
        </authorList>
    </citation>
    <scope>NUCLEOTIDE SEQUENCE [LARGE SCALE GENOMIC DNA]</scope>
    <source>
        <strain evidence="2 7">1605</strain>
        <strain evidence="4 8">BL81</strain>
        <strain evidence="3 6">CB-K-33E</strain>
    </source>
</reference>
<dbReference type="PANTHER" id="PTHR39450">
    <property type="entry name" value="MOLYBDOPTERIN OXIDOREDUCTASE, 4FE-4S CLUSTER-BINDING SUBUNIT"/>
    <property type="match status" value="1"/>
</dbReference>
<proteinExistence type="predicted"/>
<dbReference type="EMBL" id="SWVK01000029">
    <property type="protein sequence ID" value="NFN36716.1"/>
    <property type="molecule type" value="Genomic_DNA"/>
</dbReference>
<dbReference type="EMBL" id="SGKU01000036">
    <property type="protein sequence ID" value="NFA43358.1"/>
    <property type="molecule type" value="Genomic_DNA"/>
</dbReference>
<dbReference type="InterPro" id="IPR036593">
    <property type="entry name" value="CPE0013-like_sf"/>
</dbReference>
<reference evidence="1 5" key="1">
    <citation type="submission" date="2019-02" db="EMBL/GenBank/DDBJ databases">
        <title>Genome sequencing of Clostridium botulinum clinical isolates.</title>
        <authorList>
            <person name="Brunt J."/>
            <person name="Van Vliet A.H.M."/>
            <person name="Stringer S.C."/>
            <person name="Grant K.A."/>
            <person name="Carter A.C."/>
            <person name="Peck M.W."/>
        </authorList>
    </citation>
    <scope>NUCLEOTIDE SEQUENCE [LARGE SCALE GENOMIC DNA]</scope>
    <source>
        <strain evidence="1 5">H113700579</strain>
    </source>
</reference>
<dbReference type="EMBL" id="SWOV01000035">
    <property type="protein sequence ID" value="NFF88633.1"/>
    <property type="molecule type" value="Genomic_DNA"/>
</dbReference>
<dbReference type="Proteomes" id="UP000486903">
    <property type="component" value="Unassembled WGS sequence"/>
</dbReference>
<dbReference type="Proteomes" id="UP000473681">
    <property type="component" value="Unassembled WGS sequence"/>
</dbReference>
<evidence type="ECO:0000313" key="7">
    <source>
        <dbReference type="Proteomes" id="UP000476820"/>
    </source>
</evidence>